<dbReference type="PROSITE" id="PS51078">
    <property type="entry name" value="ICLR_ED"/>
    <property type="match status" value="1"/>
</dbReference>
<dbReference type="Gene3D" id="1.10.10.10">
    <property type="entry name" value="Winged helix-like DNA-binding domain superfamily/Winged helix DNA-binding domain"/>
    <property type="match status" value="1"/>
</dbReference>
<dbReference type="Pfam" id="PF01614">
    <property type="entry name" value="IclR_C"/>
    <property type="match status" value="2"/>
</dbReference>
<dbReference type="Gene3D" id="3.30.450.40">
    <property type="match status" value="2"/>
</dbReference>
<accession>A0A239IV81</accession>
<sequence>MTRAGSGAPRGGTATAGDDDGGQGGGTPQSQTLDRGLRVLEHLAAVGRPQPIAEIGQALGLHRSITYRLLRTLEDHRLVERDPAGHYWLGLGIAGLARGVRADLQSAALPWLTALVADLGMTAFLVVRAGDDAVTVTSVEPQDSAAHVVYRPGTRHPVGRGAPGLALLVPEPPAPGDRPELVRAREVGWAASHGEVVPGLRSIAAPVLGPDGGARAAVAVVFVDEAADTGRIGRAVADAARGVGAGLR</sequence>
<reference evidence="8" key="1">
    <citation type="submission" date="2017-06" db="EMBL/GenBank/DDBJ databases">
        <authorList>
            <person name="Varghese N."/>
            <person name="Submissions S."/>
        </authorList>
    </citation>
    <scope>NUCLEOTIDE SEQUENCE [LARGE SCALE GENOMIC DNA]</scope>
    <source>
        <strain evidence="8">DSM 46839</strain>
    </source>
</reference>
<dbReference type="SUPFAM" id="SSF55781">
    <property type="entry name" value="GAF domain-like"/>
    <property type="match status" value="1"/>
</dbReference>
<evidence type="ECO:0000256" key="3">
    <source>
        <dbReference type="ARBA" id="ARBA00023163"/>
    </source>
</evidence>
<dbReference type="GO" id="GO:0003677">
    <property type="term" value="F:DNA binding"/>
    <property type="evidence" value="ECO:0007669"/>
    <property type="project" value="UniProtKB-KW"/>
</dbReference>
<dbReference type="Proteomes" id="UP000198373">
    <property type="component" value="Unassembled WGS sequence"/>
</dbReference>
<evidence type="ECO:0000256" key="1">
    <source>
        <dbReference type="ARBA" id="ARBA00023015"/>
    </source>
</evidence>
<dbReference type="InterPro" id="IPR050707">
    <property type="entry name" value="HTH_MetabolicPath_Reg"/>
</dbReference>
<dbReference type="SMART" id="SM00346">
    <property type="entry name" value="HTH_ICLR"/>
    <property type="match status" value="1"/>
</dbReference>
<dbReference type="OrthoDB" id="156285at2"/>
<dbReference type="GO" id="GO:0003700">
    <property type="term" value="F:DNA-binding transcription factor activity"/>
    <property type="evidence" value="ECO:0007669"/>
    <property type="project" value="TreeGrafter"/>
</dbReference>
<evidence type="ECO:0000313" key="7">
    <source>
        <dbReference type="EMBL" id="SNS96933.1"/>
    </source>
</evidence>
<dbReference type="GO" id="GO:0045892">
    <property type="term" value="P:negative regulation of DNA-templated transcription"/>
    <property type="evidence" value="ECO:0007669"/>
    <property type="project" value="TreeGrafter"/>
</dbReference>
<evidence type="ECO:0000259" key="5">
    <source>
        <dbReference type="PROSITE" id="PS51077"/>
    </source>
</evidence>
<organism evidence="7 8">
    <name type="scientific">Geodermatophilus pulveris</name>
    <dbReference type="NCBI Taxonomy" id="1564159"/>
    <lineage>
        <taxon>Bacteria</taxon>
        <taxon>Bacillati</taxon>
        <taxon>Actinomycetota</taxon>
        <taxon>Actinomycetes</taxon>
        <taxon>Geodermatophilales</taxon>
        <taxon>Geodermatophilaceae</taxon>
        <taxon>Geodermatophilus</taxon>
    </lineage>
</organism>
<feature type="compositionally biased region" description="Low complexity" evidence="4">
    <location>
        <begin position="1"/>
        <end position="16"/>
    </location>
</feature>
<dbReference type="InterPro" id="IPR014757">
    <property type="entry name" value="Tscrpt_reg_IclR_C"/>
</dbReference>
<evidence type="ECO:0000259" key="6">
    <source>
        <dbReference type="PROSITE" id="PS51078"/>
    </source>
</evidence>
<dbReference type="EMBL" id="FZOO01000011">
    <property type="protein sequence ID" value="SNS96933.1"/>
    <property type="molecule type" value="Genomic_DNA"/>
</dbReference>
<proteinExistence type="predicted"/>
<keyword evidence="1" id="KW-0805">Transcription regulation</keyword>
<dbReference type="InterPro" id="IPR036388">
    <property type="entry name" value="WH-like_DNA-bd_sf"/>
</dbReference>
<evidence type="ECO:0000256" key="4">
    <source>
        <dbReference type="SAM" id="MobiDB-lite"/>
    </source>
</evidence>
<dbReference type="PANTHER" id="PTHR30136:SF24">
    <property type="entry name" value="HTH-TYPE TRANSCRIPTIONAL REPRESSOR ALLR"/>
    <property type="match status" value="1"/>
</dbReference>
<keyword evidence="2" id="KW-0238">DNA-binding</keyword>
<dbReference type="InterPro" id="IPR005471">
    <property type="entry name" value="Tscrpt_reg_IclR_N"/>
</dbReference>
<feature type="region of interest" description="Disordered" evidence="4">
    <location>
        <begin position="1"/>
        <end position="32"/>
    </location>
</feature>
<dbReference type="PROSITE" id="PS51077">
    <property type="entry name" value="HTH_ICLR"/>
    <property type="match status" value="1"/>
</dbReference>
<dbReference type="Pfam" id="PF09339">
    <property type="entry name" value="HTH_IclR"/>
    <property type="match status" value="1"/>
</dbReference>
<dbReference type="AlphaFoldDB" id="A0A239IV81"/>
<dbReference type="InterPro" id="IPR029016">
    <property type="entry name" value="GAF-like_dom_sf"/>
</dbReference>
<evidence type="ECO:0000256" key="2">
    <source>
        <dbReference type="ARBA" id="ARBA00023125"/>
    </source>
</evidence>
<dbReference type="PANTHER" id="PTHR30136">
    <property type="entry name" value="HELIX-TURN-HELIX TRANSCRIPTIONAL REGULATOR, ICLR FAMILY"/>
    <property type="match status" value="1"/>
</dbReference>
<name>A0A239IV81_9ACTN</name>
<feature type="domain" description="HTH iclR-type" evidence="5">
    <location>
        <begin position="30"/>
        <end position="91"/>
    </location>
</feature>
<dbReference type="RefSeq" id="WP_089307173.1">
    <property type="nucleotide sequence ID" value="NZ_FZOO01000011.1"/>
</dbReference>
<protein>
    <submittedName>
        <fullName evidence="7">Transcriptional regulator, IclR family</fullName>
    </submittedName>
</protein>
<gene>
    <name evidence="7" type="ORF">SAMN06893096_111155</name>
</gene>
<dbReference type="InterPro" id="IPR036390">
    <property type="entry name" value="WH_DNA-bd_sf"/>
</dbReference>
<evidence type="ECO:0000313" key="8">
    <source>
        <dbReference type="Proteomes" id="UP000198373"/>
    </source>
</evidence>
<keyword evidence="8" id="KW-1185">Reference proteome</keyword>
<dbReference type="SUPFAM" id="SSF46785">
    <property type="entry name" value="Winged helix' DNA-binding domain"/>
    <property type="match status" value="1"/>
</dbReference>
<keyword evidence="3" id="KW-0804">Transcription</keyword>
<feature type="domain" description="IclR-ED" evidence="6">
    <location>
        <begin position="87"/>
        <end position="248"/>
    </location>
</feature>